<dbReference type="Proteomes" id="UP000789525">
    <property type="component" value="Unassembled WGS sequence"/>
</dbReference>
<proteinExistence type="predicted"/>
<protein>
    <submittedName>
        <fullName evidence="1">13923_t:CDS:1</fullName>
    </submittedName>
</protein>
<feature type="non-terminal residue" evidence="1">
    <location>
        <position position="1"/>
    </location>
</feature>
<evidence type="ECO:0000313" key="1">
    <source>
        <dbReference type="EMBL" id="CAG8755077.1"/>
    </source>
</evidence>
<gene>
    <name evidence="1" type="ORF">ACOLOM_LOCUS12909</name>
</gene>
<accession>A0ACA9QN19</accession>
<organism evidence="1 2">
    <name type="scientific">Acaulospora colombiana</name>
    <dbReference type="NCBI Taxonomy" id="27376"/>
    <lineage>
        <taxon>Eukaryota</taxon>
        <taxon>Fungi</taxon>
        <taxon>Fungi incertae sedis</taxon>
        <taxon>Mucoromycota</taxon>
        <taxon>Glomeromycotina</taxon>
        <taxon>Glomeromycetes</taxon>
        <taxon>Diversisporales</taxon>
        <taxon>Acaulosporaceae</taxon>
        <taxon>Acaulospora</taxon>
    </lineage>
</organism>
<name>A0ACA9QN19_9GLOM</name>
<comment type="caution">
    <text evidence="1">The sequence shown here is derived from an EMBL/GenBank/DDBJ whole genome shotgun (WGS) entry which is preliminary data.</text>
</comment>
<reference evidence="1" key="1">
    <citation type="submission" date="2021-06" db="EMBL/GenBank/DDBJ databases">
        <authorList>
            <person name="Kallberg Y."/>
            <person name="Tangrot J."/>
            <person name="Rosling A."/>
        </authorList>
    </citation>
    <scope>NUCLEOTIDE SEQUENCE</scope>
    <source>
        <strain evidence="1">CL356</strain>
    </source>
</reference>
<sequence>NTLASTVAAVYSGTDSSNLQFSTWRTEERYCCSLASVFRPIFLGIQMERISTPISNKYLNPRSDSLCRLLGTQLHLPMFDYTSAERKWSFFPLS</sequence>
<dbReference type="EMBL" id="CAJVPT010055382">
    <property type="protein sequence ID" value="CAG8755077.1"/>
    <property type="molecule type" value="Genomic_DNA"/>
</dbReference>
<evidence type="ECO:0000313" key="2">
    <source>
        <dbReference type="Proteomes" id="UP000789525"/>
    </source>
</evidence>
<keyword evidence="2" id="KW-1185">Reference proteome</keyword>